<organism evidence="2 3">
    <name type="scientific">Aquariibacter albus</name>
    <dbReference type="NCBI Taxonomy" id="2759899"/>
    <lineage>
        <taxon>Bacteria</taxon>
        <taxon>Pseudomonadati</taxon>
        <taxon>Pseudomonadota</taxon>
        <taxon>Betaproteobacteria</taxon>
        <taxon>Burkholderiales</taxon>
        <taxon>Sphaerotilaceae</taxon>
        <taxon>Aquariibacter</taxon>
    </lineage>
</organism>
<dbReference type="Pfam" id="PF02152">
    <property type="entry name" value="FolB"/>
    <property type="match status" value="1"/>
</dbReference>
<dbReference type="AlphaFoldDB" id="A0A839HKL2"/>
<comment type="caution">
    <text evidence="2">The sequence shown here is derived from an EMBL/GenBank/DDBJ whole genome shotgun (WGS) entry which is preliminary data.</text>
</comment>
<gene>
    <name evidence="2" type="ORF">H4F90_09965</name>
</gene>
<dbReference type="InterPro" id="IPR006157">
    <property type="entry name" value="FolB_dom"/>
</dbReference>
<dbReference type="EMBL" id="JACIVI010000003">
    <property type="protein sequence ID" value="MBB1162306.1"/>
    <property type="molecule type" value="Genomic_DNA"/>
</dbReference>
<dbReference type="InterPro" id="IPR043133">
    <property type="entry name" value="GTP-CH-I_C/QueF"/>
</dbReference>
<evidence type="ECO:0000313" key="2">
    <source>
        <dbReference type="EMBL" id="MBB1162306.1"/>
    </source>
</evidence>
<evidence type="ECO:0000259" key="1">
    <source>
        <dbReference type="SMART" id="SM00905"/>
    </source>
</evidence>
<name>A0A839HKL2_9BURK</name>
<reference evidence="2 3" key="1">
    <citation type="submission" date="2020-08" db="EMBL/GenBank/DDBJ databases">
        <title>Aquariorum lacteus gen. nov., sp. nov., a new member of the family Comamonadaceae, isolated from freshwater aquarium.</title>
        <authorList>
            <person name="Chun S.-J."/>
        </authorList>
    </citation>
    <scope>NUCLEOTIDE SEQUENCE [LARGE SCALE GENOMIC DNA]</scope>
    <source>
        <strain evidence="2 3">SJAQ100</strain>
    </source>
</reference>
<dbReference type="GO" id="GO:0004150">
    <property type="term" value="F:dihydroneopterin aldolase activity"/>
    <property type="evidence" value="ECO:0007669"/>
    <property type="project" value="InterPro"/>
</dbReference>
<dbReference type="Gene3D" id="3.30.1130.10">
    <property type="match status" value="1"/>
</dbReference>
<dbReference type="Proteomes" id="UP000586093">
    <property type="component" value="Unassembled WGS sequence"/>
</dbReference>
<keyword evidence="3" id="KW-1185">Reference proteome</keyword>
<dbReference type="SMART" id="SM00905">
    <property type="entry name" value="FolB"/>
    <property type="match status" value="1"/>
</dbReference>
<feature type="domain" description="Dihydroneopterin aldolase/epimerase" evidence="1">
    <location>
        <begin position="32"/>
        <end position="143"/>
    </location>
</feature>
<sequence length="148" mass="16170">MSAVSSPPPIHPGNAAVAGWARDPRLAGCRRLFLCEHVRAVEIGIHDFEQHAPQRLVFHVDLFVPLAASTPQADRLDEVVDYDFIRAVIAERLAAGRIGLQETLCDDLARRLLAHPQVRAVALSTAKPDVYADSRAVGVEIMLFKDAA</sequence>
<dbReference type="RefSeq" id="WP_182664088.1">
    <property type="nucleotide sequence ID" value="NZ_JACIVI010000003.1"/>
</dbReference>
<accession>A0A839HKL2</accession>
<dbReference type="GO" id="GO:0006760">
    <property type="term" value="P:folic acid-containing compound metabolic process"/>
    <property type="evidence" value="ECO:0007669"/>
    <property type="project" value="InterPro"/>
</dbReference>
<protein>
    <submittedName>
        <fullName evidence="2">Dihydroneopterin aldolase</fullName>
    </submittedName>
</protein>
<evidence type="ECO:0000313" key="3">
    <source>
        <dbReference type="Proteomes" id="UP000586093"/>
    </source>
</evidence>
<dbReference type="SUPFAM" id="SSF55620">
    <property type="entry name" value="Tetrahydrobiopterin biosynthesis enzymes-like"/>
    <property type="match status" value="1"/>
</dbReference>
<proteinExistence type="predicted"/>